<dbReference type="Gene3D" id="1.25.10.10">
    <property type="entry name" value="Leucine-rich Repeat Variant"/>
    <property type="match status" value="1"/>
</dbReference>
<dbReference type="InterPro" id="IPR011989">
    <property type="entry name" value="ARM-like"/>
</dbReference>
<comment type="subcellular location">
    <subcellularLocation>
        <location evidence="1">Cytoplasm</location>
        <location evidence="1">Cytoskeleton</location>
        <location evidence="1">Spindle</location>
    </subcellularLocation>
</comment>
<evidence type="ECO:0000256" key="5">
    <source>
        <dbReference type="ARBA" id="ARBA00022776"/>
    </source>
</evidence>
<organism evidence="7 8">
    <name type="scientific">Lentinula boryana</name>
    <dbReference type="NCBI Taxonomy" id="40481"/>
    <lineage>
        <taxon>Eukaryota</taxon>
        <taxon>Fungi</taxon>
        <taxon>Dikarya</taxon>
        <taxon>Basidiomycota</taxon>
        <taxon>Agaricomycotina</taxon>
        <taxon>Agaricomycetes</taxon>
        <taxon>Agaricomycetidae</taxon>
        <taxon>Agaricales</taxon>
        <taxon>Marasmiineae</taxon>
        <taxon>Omphalotaceae</taxon>
        <taxon>Lentinula</taxon>
    </lineage>
</organism>
<dbReference type="PANTHER" id="PTHR21567:SF60">
    <property type="entry name" value="CLASP N-TERMINAL DOMAIN-CONTAINING PROTEIN"/>
    <property type="match status" value="1"/>
</dbReference>
<reference evidence="7" key="1">
    <citation type="submission" date="2022-08" db="EMBL/GenBank/DDBJ databases">
        <authorList>
            <consortium name="DOE Joint Genome Institute"/>
            <person name="Min B."/>
            <person name="Riley R."/>
            <person name="Sierra-Patev S."/>
            <person name="Naranjo-Ortiz M."/>
            <person name="Looney B."/>
            <person name="Konkel Z."/>
            <person name="Slot J.C."/>
            <person name="Sakamoto Y."/>
            <person name="Steenwyk J.L."/>
            <person name="Rokas A."/>
            <person name="Carro J."/>
            <person name="Camarero S."/>
            <person name="Ferreira P."/>
            <person name="Molpeceres G."/>
            <person name="Ruiz-Duenas F.J."/>
            <person name="Serrano A."/>
            <person name="Henrissat B."/>
            <person name="Drula E."/>
            <person name="Hughes K.W."/>
            <person name="Mata J.L."/>
            <person name="Ishikawa N.K."/>
            <person name="Vargas-Isla R."/>
            <person name="Ushijima S."/>
            <person name="Smith C.A."/>
            <person name="Ahrendt S."/>
            <person name="Andreopoulos W."/>
            <person name="He G."/>
            <person name="Labutti K."/>
            <person name="Lipzen A."/>
            <person name="Ng V."/>
            <person name="Sandor L."/>
            <person name="Barry K."/>
            <person name="Martinez A.T."/>
            <person name="Xiao Y."/>
            <person name="Gibbons J.G."/>
            <person name="Terashima K."/>
            <person name="Hibbett D.S."/>
            <person name="Grigoriev I.V."/>
        </authorList>
    </citation>
    <scope>NUCLEOTIDE SEQUENCE</scope>
    <source>
        <strain evidence="7">TFB10827</strain>
    </source>
</reference>
<protein>
    <submittedName>
        <fullName evidence="7">Clasp N-terminal domain-containing protein</fullName>
    </submittedName>
</protein>
<evidence type="ECO:0000259" key="6">
    <source>
        <dbReference type="Pfam" id="PF12348"/>
    </source>
</evidence>
<comment type="caution">
    <text evidence="7">The sequence shown here is derived from an EMBL/GenBank/DDBJ whole genome shotgun (WGS) entry which is preliminary data.</text>
</comment>
<dbReference type="SUPFAM" id="SSF48371">
    <property type="entry name" value="ARM repeat"/>
    <property type="match status" value="1"/>
</dbReference>
<dbReference type="InterPro" id="IPR016024">
    <property type="entry name" value="ARM-type_fold"/>
</dbReference>
<comment type="similarity">
    <text evidence="2">Belongs to the CLASP family.</text>
</comment>
<keyword evidence="8" id="KW-1185">Reference proteome</keyword>
<keyword evidence="3" id="KW-0132">Cell division</keyword>
<accession>A0ABQ8QAA1</accession>
<feature type="domain" description="CLASP N-terminal" evidence="6">
    <location>
        <begin position="19"/>
        <end position="214"/>
    </location>
</feature>
<evidence type="ECO:0000313" key="8">
    <source>
        <dbReference type="Proteomes" id="UP001163828"/>
    </source>
</evidence>
<dbReference type="Proteomes" id="UP001163828">
    <property type="component" value="Unassembled WGS sequence"/>
</dbReference>
<evidence type="ECO:0000256" key="3">
    <source>
        <dbReference type="ARBA" id="ARBA00022618"/>
    </source>
</evidence>
<evidence type="ECO:0000313" key="7">
    <source>
        <dbReference type="EMBL" id="KAJ3995431.1"/>
    </source>
</evidence>
<dbReference type="InterPro" id="IPR024395">
    <property type="entry name" value="CLASP_N_dom"/>
</dbReference>
<proteinExistence type="inferred from homology"/>
<keyword evidence="5" id="KW-0131">Cell cycle</keyword>
<evidence type="ECO:0000256" key="4">
    <source>
        <dbReference type="ARBA" id="ARBA00022701"/>
    </source>
</evidence>
<name>A0ABQ8QAA1_9AGAR</name>
<evidence type="ECO:0000256" key="1">
    <source>
        <dbReference type="ARBA" id="ARBA00004186"/>
    </source>
</evidence>
<gene>
    <name evidence="7" type="ORF">F5050DRAFT_306022</name>
</gene>
<sequence length="233" mass="26087">MSPSFKDILPLIRSDISLQETEDSWEKICRSILSFSELIRASSGNSSQDIIIIARELHRPINNAMKSERTRLSGPATDLIATMASELGTDFEPLLHLFFPTLLLLCARTSKVVVGRARSCIMSIIETTQLVVVMSYFIQSIRDKSVSLRTVAAEGTLACLNSLNPPDLAKEERTKEIEGLIRMSIRDANAEVRKIGKQIYQAYELLLPIRAERFVRARILCAGPLSHNIRLAF</sequence>
<dbReference type="Pfam" id="PF12348">
    <property type="entry name" value="CLASP_N"/>
    <property type="match status" value="1"/>
</dbReference>
<dbReference type="PANTHER" id="PTHR21567">
    <property type="entry name" value="CLASP"/>
    <property type="match status" value="1"/>
</dbReference>
<evidence type="ECO:0000256" key="2">
    <source>
        <dbReference type="ARBA" id="ARBA00009549"/>
    </source>
</evidence>
<keyword evidence="4" id="KW-0493">Microtubule</keyword>
<keyword evidence="5" id="KW-0498">Mitosis</keyword>
<dbReference type="EMBL" id="MU790654">
    <property type="protein sequence ID" value="KAJ3995431.1"/>
    <property type="molecule type" value="Genomic_DNA"/>
</dbReference>